<name>L0DKI6_SINAD</name>
<dbReference type="AlphaFoldDB" id="L0DKI6"/>
<evidence type="ECO:0000313" key="4">
    <source>
        <dbReference type="Proteomes" id="UP000010798"/>
    </source>
</evidence>
<dbReference type="Proteomes" id="UP000010798">
    <property type="component" value="Chromosome"/>
</dbReference>
<dbReference type="OrthoDB" id="264874at2"/>
<evidence type="ECO:0000256" key="2">
    <source>
        <dbReference type="SAM" id="Phobius"/>
    </source>
</evidence>
<organism evidence="3 4">
    <name type="scientific">Singulisphaera acidiphila (strain ATCC BAA-1392 / DSM 18658 / VKM B-2454 / MOB10)</name>
    <dbReference type="NCBI Taxonomy" id="886293"/>
    <lineage>
        <taxon>Bacteria</taxon>
        <taxon>Pseudomonadati</taxon>
        <taxon>Planctomycetota</taxon>
        <taxon>Planctomycetia</taxon>
        <taxon>Isosphaerales</taxon>
        <taxon>Isosphaeraceae</taxon>
        <taxon>Singulisphaera</taxon>
    </lineage>
</organism>
<proteinExistence type="predicted"/>
<protein>
    <submittedName>
        <fullName evidence="3">Uncharacterized protein</fullName>
    </submittedName>
</protein>
<accession>L0DKI6</accession>
<dbReference type="EMBL" id="CP003364">
    <property type="protein sequence ID" value="AGA29350.1"/>
    <property type="molecule type" value="Genomic_DNA"/>
</dbReference>
<evidence type="ECO:0000313" key="3">
    <source>
        <dbReference type="EMBL" id="AGA29350.1"/>
    </source>
</evidence>
<keyword evidence="2" id="KW-0472">Membrane</keyword>
<dbReference type="RefSeq" id="WP_015248454.1">
    <property type="nucleotide sequence ID" value="NC_019892.1"/>
</dbReference>
<evidence type="ECO:0000256" key="1">
    <source>
        <dbReference type="SAM" id="MobiDB-lite"/>
    </source>
</evidence>
<dbReference type="eggNOG" id="ENOG5032TQT">
    <property type="taxonomic scope" value="Bacteria"/>
</dbReference>
<keyword evidence="4" id="KW-1185">Reference proteome</keyword>
<feature type="transmembrane region" description="Helical" evidence="2">
    <location>
        <begin position="31"/>
        <end position="51"/>
    </location>
</feature>
<feature type="region of interest" description="Disordered" evidence="1">
    <location>
        <begin position="1"/>
        <end position="20"/>
    </location>
</feature>
<keyword evidence="2" id="KW-0812">Transmembrane</keyword>
<dbReference type="HOGENOM" id="CLU_061985_0_0_0"/>
<sequence length="315" mass="32986">MTGTSTPAPTQGERPEPQVRGESIYDQVTSLLMAIVIGALLVVGWLALVYATNQAYASRVTAPLEIVDVFGGGGGSPDGTPGSTEKIDVAGAEVAAQASNNEEVAGDFEEPSVQETPAAMLDAVADAGQTLAEVDLGAVMPTGGAVASGRKASKIGTGGPGLGLGPGDGGVPREQRWSIVYNPGQTPDEYARQLDALKVELAVVSGPNQLTYISNFSNETPTKRRGSGQGDDRLYFLWQGRGRKASDVALLQKAGIEVGEGVVIQFYPKQVENTLAQLEVRYRGKQPAEIRVTRFSVVPKGDGYGFAVLAQETLH</sequence>
<dbReference type="KEGG" id="saci:Sinac_5198"/>
<gene>
    <name evidence="3" type="ordered locus">Sinac_5198</name>
</gene>
<dbReference type="STRING" id="886293.Sinac_5198"/>
<keyword evidence="2" id="KW-1133">Transmembrane helix</keyword>
<reference evidence="3 4" key="1">
    <citation type="submission" date="2012-02" db="EMBL/GenBank/DDBJ databases">
        <title>Complete sequence of chromosome of Singulisphaera acidiphila DSM 18658.</title>
        <authorList>
            <consortium name="US DOE Joint Genome Institute (JGI-PGF)"/>
            <person name="Lucas S."/>
            <person name="Copeland A."/>
            <person name="Lapidus A."/>
            <person name="Glavina del Rio T."/>
            <person name="Dalin E."/>
            <person name="Tice H."/>
            <person name="Bruce D."/>
            <person name="Goodwin L."/>
            <person name="Pitluck S."/>
            <person name="Peters L."/>
            <person name="Ovchinnikova G."/>
            <person name="Chertkov O."/>
            <person name="Kyrpides N."/>
            <person name="Mavromatis K."/>
            <person name="Ivanova N."/>
            <person name="Brettin T."/>
            <person name="Detter J.C."/>
            <person name="Han C."/>
            <person name="Larimer F."/>
            <person name="Land M."/>
            <person name="Hauser L."/>
            <person name="Markowitz V."/>
            <person name="Cheng J.-F."/>
            <person name="Hugenholtz P."/>
            <person name="Woyke T."/>
            <person name="Wu D."/>
            <person name="Tindall B."/>
            <person name="Pomrenke H."/>
            <person name="Brambilla E."/>
            <person name="Klenk H.-P."/>
            <person name="Eisen J.A."/>
        </authorList>
    </citation>
    <scope>NUCLEOTIDE SEQUENCE [LARGE SCALE GENOMIC DNA]</scope>
    <source>
        <strain evidence="4">ATCC BAA-1392 / DSM 18658 / VKM B-2454 / MOB10</strain>
    </source>
</reference>